<protein>
    <recommendedName>
        <fullName evidence="3">Sulfotransferase domain-containing protein</fullName>
    </recommendedName>
</protein>
<dbReference type="EMBL" id="DS268426">
    <property type="protein sequence ID" value="EFO93114.1"/>
    <property type="molecule type" value="Genomic_DNA"/>
</dbReference>
<keyword evidence="2" id="KW-1185">Reference proteome</keyword>
<dbReference type="GO" id="GO:0050650">
    <property type="term" value="P:chondroitin sulfate proteoglycan biosynthetic process"/>
    <property type="evidence" value="ECO:0007669"/>
    <property type="project" value="InterPro"/>
</dbReference>
<dbReference type="AlphaFoldDB" id="E3M6R7"/>
<reference evidence="1" key="1">
    <citation type="submission" date="2007-07" db="EMBL/GenBank/DDBJ databases">
        <title>PCAP assembly of the Caenorhabditis remanei genome.</title>
        <authorList>
            <consortium name="The Caenorhabditis remanei Sequencing Consortium"/>
            <person name="Wilson R.K."/>
        </authorList>
    </citation>
    <scope>NUCLEOTIDE SEQUENCE [LARGE SCALE GENOMIC DNA]</scope>
    <source>
        <strain evidence="1">PB4641</strain>
    </source>
</reference>
<accession>E3M6R7</accession>
<sequence>MIISQHEFSFSLPSNPAETSGVRVLCVTFINMSPSNRCLFHLRNEINSSVSPSLFIVSIRFFLGQTHKTHLFVSDTDQMTHSGDREPLLRQDSGEFEGGKEEILEMFEACYMNCLKFYYGKKERFIPKAVVVVISIFSIIFAMDQYKLSMREIESKECNDPLAECENIPFNETLVSPFYNYLQDFTISPRYDISLCLLPKVISTVGTATVCYIDDPVKFKADNRSITTETYNDRFCEKNEMKSFEMVKYYLNENFENLIVTRNPYDRFISGFTEKCVNSLDENYCHGCGTDMRCFLQKEYRRLMRMTMLFPVYTVADTHFAPQTWYCDMKNTLKNSTVVRFSLHGVEKIKMIDDMLKFFRKRGVPERQLDEIRKELTLGKNHSSTTGTALREKYEKLIREDESIRRALHRIYYYDFLYLGYEM</sequence>
<dbReference type="eggNOG" id="KOG4651">
    <property type="taxonomic scope" value="Eukaryota"/>
</dbReference>
<organism evidence="2">
    <name type="scientific">Caenorhabditis remanei</name>
    <name type="common">Caenorhabditis vulgaris</name>
    <dbReference type="NCBI Taxonomy" id="31234"/>
    <lineage>
        <taxon>Eukaryota</taxon>
        <taxon>Metazoa</taxon>
        <taxon>Ecdysozoa</taxon>
        <taxon>Nematoda</taxon>
        <taxon>Chromadorea</taxon>
        <taxon>Rhabditida</taxon>
        <taxon>Rhabditina</taxon>
        <taxon>Rhabditomorpha</taxon>
        <taxon>Rhabditoidea</taxon>
        <taxon>Rhabditidae</taxon>
        <taxon>Peloderinae</taxon>
        <taxon>Caenorhabditis</taxon>
    </lineage>
</organism>
<dbReference type="Proteomes" id="UP000008281">
    <property type="component" value="Unassembled WGS sequence"/>
</dbReference>
<dbReference type="InParanoid" id="E3M6R7"/>
<dbReference type="OrthoDB" id="408912at2759"/>
<dbReference type="STRING" id="31234.E3M6R7"/>
<gene>
    <name evidence="1" type="ORF">CRE_10183</name>
</gene>
<dbReference type="HOGENOM" id="CLU_069458_0_0_1"/>
<dbReference type="PANTHER" id="PTHR22900">
    <property type="entry name" value="PROTEIN CBG14245-RELATED"/>
    <property type="match status" value="1"/>
</dbReference>
<dbReference type="InterPro" id="IPR007669">
    <property type="entry name" value="Chst-1-like"/>
</dbReference>
<dbReference type="Pfam" id="PF03567">
    <property type="entry name" value="Sulfotransfer_2"/>
    <property type="match status" value="1"/>
</dbReference>
<name>E3M6R7_CAERE</name>
<dbReference type="FunCoup" id="E3M6R7">
    <property type="interactions" value="10"/>
</dbReference>
<dbReference type="PANTHER" id="PTHR22900:SF11">
    <property type="entry name" value="PROTEIN CBG01579"/>
    <property type="match status" value="1"/>
</dbReference>
<dbReference type="GO" id="GO:0016020">
    <property type="term" value="C:membrane"/>
    <property type="evidence" value="ECO:0007669"/>
    <property type="project" value="InterPro"/>
</dbReference>
<dbReference type="OMA" id="YLQDFTI"/>
<evidence type="ECO:0008006" key="3">
    <source>
        <dbReference type="Google" id="ProtNLM"/>
    </source>
</evidence>
<proteinExistence type="predicted"/>
<evidence type="ECO:0000313" key="1">
    <source>
        <dbReference type="EMBL" id="EFO93114.1"/>
    </source>
</evidence>
<dbReference type="GO" id="GO:1902884">
    <property type="term" value="P:positive regulation of response to oxidative stress"/>
    <property type="evidence" value="ECO:0007669"/>
    <property type="project" value="InterPro"/>
</dbReference>
<evidence type="ECO:0000313" key="2">
    <source>
        <dbReference type="Proteomes" id="UP000008281"/>
    </source>
</evidence>
<dbReference type="InterPro" id="IPR005331">
    <property type="entry name" value="Sulfotransferase"/>
</dbReference>
<dbReference type="GO" id="GO:0047756">
    <property type="term" value="F:chondroitin 4-sulfotransferase activity"/>
    <property type="evidence" value="ECO:0007669"/>
    <property type="project" value="InterPro"/>
</dbReference>